<dbReference type="Proteomes" id="UP000605897">
    <property type="component" value="Unassembled WGS sequence"/>
</dbReference>
<gene>
    <name evidence="3" type="ORF">GCM10017786_75860</name>
</gene>
<sequence>MKLSEVLSRSLAAVTLRPEDEAAAALARRYADVLDSEPDALVKVGPLLLACLESLGMTAKGRAVVLGKGGQRGDGGGKQRSALDELRAKRETRARKNGT</sequence>
<accession>A0ABQ3JME1</accession>
<dbReference type="InterPro" id="IPR057630">
    <property type="entry name" value="Terminase_6"/>
</dbReference>
<evidence type="ECO:0000259" key="2">
    <source>
        <dbReference type="Pfam" id="PF23931"/>
    </source>
</evidence>
<organism evidence="3 4">
    <name type="scientific">Amycolatopsis deserti</name>
    <dbReference type="NCBI Taxonomy" id="185696"/>
    <lineage>
        <taxon>Bacteria</taxon>
        <taxon>Bacillati</taxon>
        <taxon>Actinomycetota</taxon>
        <taxon>Actinomycetes</taxon>
        <taxon>Pseudonocardiales</taxon>
        <taxon>Pseudonocardiaceae</taxon>
        <taxon>Amycolatopsis</taxon>
    </lineage>
</organism>
<protein>
    <recommendedName>
        <fullName evidence="2">Terminase small subunit actinomycetes phage-type domain-containing protein</fullName>
    </recommendedName>
</protein>
<keyword evidence="4" id="KW-1185">Reference proteome</keyword>
<comment type="caution">
    <text evidence="3">The sequence shown here is derived from an EMBL/GenBank/DDBJ whole genome shotgun (WGS) entry which is preliminary data.</text>
</comment>
<evidence type="ECO:0000256" key="1">
    <source>
        <dbReference type="SAM" id="MobiDB-lite"/>
    </source>
</evidence>
<dbReference type="RefSeq" id="WP_191249498.1">
    <property type="nucleotide sequence ID" value="NZ_BNAU01000018.1"/>
</dbReference>
<proteinExistence type="predicted"/>
<evidence type="ECO:0000313" key="3">
    <source>
        <dbReference type="EMBL" id="GHF30771.1"/>
    </source>
</evidence>
<reference evidence="4" key="1">
    <citation type="journal article" date="2019" name="Int. J. Syst. Evol. Microbiol.">
        <title>The Global Catalogue of Microorganisms (GCM) 10K type strain sequencing project: providing services to taxonomists for standard genome sequencing and annotation.</title>
        <authorList>
            <consortium name="The Broad Institute Genomics Platform"/>
            <consortium name="The Broad Institute Genome Sequencing Center for Infectious Disease"/>
            <person name="Wu L."/>
            <person name="Ma J."/>
        </authorList>
    </citation>
    <scope>NUCLEOTIDE SEQUENCE [LARGE SCALE GENOMIC DNA]</scope>
    <source>
        <strain evidence="4">CGMCC 4.7677</strain>
    </source>
</reference>
<dbReference type="EMBL" id="BNAU01000018">
    <property type="protein sequence ID" value="GHF30771.1"/>
    <property type="molecule type" value="Genomic_DNA"/>
</dbReference>
<feature type="domain" description="Terminase small subunit actinomycetes phage-type" evidence="2">
    <location>
        <begin position="8"/>
        <end position="93"/>
    </location>
</feature>
<dbReference type="Pfam" id="PF23931">
    <property type="entry name" value="Terminase_6"/>
    <property type="match status" value="1"/>
</dbReference>
<name>A0ABQ3JME1_9PSEU</name>
<feature type="compositionally biased region" description="Basic and acidic residues" evidence="1">
    <location>
        <begin position="75"/>
        <end position="91"/>
    </location>
</feature>
<evidence type="ECO:0000313" key="4">
    <source>
        <dbReference type="Proteomes" id="UP000605897"/>
    </source>
</evidence>
<feature type="region of interest" description="Disordered" evidence="1">
    <location>
        <begin position="66"/>
        <end position="99"/>
    </location>
</feature>